<dbReference type="OrthoDB" id="676979at2759"/>
<keyword evidence="2" id="KW-0677">Repeat</keyword>
<evidence type="ECO:0000256" key="1">
    <source>
        <dbReference type="ARBA" id="ARBA00022614"/>
    </source>
</evidence>
<dbReference type="PANTHER" id="PTHR45712:SF1">
    <property type="entry name" value="NEPHROCAN"/>
    <property type="match status" value="1"/>
</dbReference>
<evidence type="ECO:0000256" key="3">
    <source>
        <dbReference type="SAM" id="SignalP"/>
    </source>
</evidence>
<evidence type="ECO:0000313" key="5">
    <source>
        <dbReference type="RefSeq" id="XP_030746529.1"/>
    </source>
</evidence>
<feature type="chain" id="PRO_5026887690" evidence="3">
    <location>
        <begin position="21"/>
        <end position="232"/>
    </location>
</feature>
<dbReference type="GeneID" id="115875248"/>
<sequence>MNSWNLILSIILACSISTEAGFIFGQPCSDRNTAYLYPTTWTIPENATQCVDVTGYRNQTNPQHHEAFLKLVPEATSFFADHMNLSVFPLDMIRLLPSVETIDLSGNQLRRIPFKTDLWVPKLSKLMLADNSLFIPKKRPLMRSMSVKMLMLSRNGISRLYPMTFSKLPSLQVLYLDGNKLKMIQPEVFKPLYALKYLHLGDNALMKVPPKTRLPEQLKFYITKSQRKLPIK</sequence>
<dbReference type="InterPro" id="IPR003591">
    <property type="entry name" value="Leu-rich_rpt_typical-subtyp"/>
</dbReference>
<organism evidence="4 5">
    <name type="scientific">Sitophilus oryzae</name>
    <name type="common">Rice weevil</name>
    <name type="synonym">Curculio oryzae</name>
    <dbReference type="NCBI Taxonomy" id="7048"/>
    <lineage>
        <taxon>Eukaryota</taxon>
        <taxon>Metazoa</taxon>
        <taxon>Ecdysozoa</taxon>
        <taxon>Arthropoda</taxon>
        <taxon>Hexapoda</taxon>
        <taxon>Insecta</taxon>
        <taxon>Pterygota</taxon>
        <taxon>Neoptera</taxon>
        <taxon>Endopterygota</taxon>
        <taxon>Coleoptera</taxon>
        <taxon>Polyphaga</taxon>
        <taxon>Cucujiformia</taxon>
        <taxon>Curculionidae</taxon>
        <taxon>Dryophthorinae</taxon>
        <taxon>Sitophilus</taxon>
    </lineage>
</organism>
<dbReference type="InterPro" id="IPR032675">
    <property type="entry name" value="LRR_dom_sf"/>
</dbReference>
<gene>
    <name evidence="5" type="primary">LOC115875248</name>
</gene>
<dbReference type="InterPro" id="IPR050333">
    <property type="entry name" value="SLRP"/>
</dbReference>
<feature type="signal peptide" evidence="3">
    <location>
        <begin position="1"/>
        <end position="20"/>
    </location>
</feature>
<dbReference type="InParanoid" id="A0A6J2X6J8"/>
<keyword evidence="1" id="KW-0433">Leucine-rich repeat</keyword>
<dbReference type="AlphaFoldDB" id="A0A6J2X6J8"/>
<dbReference type="PANTHER" id="PTHR45712">
    <property type="entry name" value="AGAP008170-PA"/>
    <property type="match status" value="1"/>
</dbReference>
<dbReference type="Proteomes" id="UP000504635">
    <property type="component" value="Unplaced"/>
</dbReference>
<dbReference type="Gene3D" id="3.80.10.10">
    <property type="entry name" value="Ribonuclease Inhibitor"/>
    <property type="match status" value="2"/>
</dbReference>
<protein>
    <submittedName>
        <fullName evidence="5">Carboxypeptidase N subunit 2-like</fullName>
    </submittedName>
</protein>
<accession>A0A6J2X6J8</accession>
<dbReference type="KEGG" id="soy:115875248"/>
<dbReference type="RefSeq" id="XP_030746529.1">
    <property type="nucleotide sequence ID" value="XM_030890669.1"/>
</dbReference>
<keyword evidence="4" id="KW-1185">Reference proteome</keyword>
<name>A0A6J2X6J8_SITOR</name>
<dbReference type="SUPFAM" id="SSF52058">
    <property type="entry name" value="L domain-like"/>
    <property type="match status" value="1"/>
</dbReference>
<dbReference type="SMART" id="SM00369">
    <property type="entry name" value="LRR_TYP"/>
    <property type="match status" value="3"/>
</dbReference>
<reference evidence="5" key="1">
    <citation type="submission" date="2025-08" db="UniProtKB">
        <authorList>
            <consortium name="RefSeq"/>
        </authorList>
    </citation>
    <scope>IDENTIFICATION</scope>
    <source>
        <tissue evidence="5">Gonads</tissue>
    </source>
</reference>
<dbReference type="PROSITE" id="PS51450">
    <property type="entry name" value="LRR"/>
    <property type="match status" value="1"/>
</dbReference>
<dbReference type="InterPro" id="IPR001611">
    <property type="entry name" value="Leu-rich_rpt"/>
</dbReference>
<proteinExistence type="predicted"/>
<evidence type="ECO:0000313" key="4">
    <source>
        <dbReference type="Proteomes" id="UP000504635"/>
    </source>
</evidence>
<dbReference type="Pfam" id="PF13855">
    <property type="entry name" value="LRR_8"/>
    <property type="match status" value="1"/>
</dbReference>
<dbReference type="GO" id="GO:0005615">
    <property type="term" value="C:extracellular space"/>
    <property type="evidence" value="ECO:0007669"/>
    <property type="project" value="TreeGrafter"/>
</dbReference>
<keyword evidence="3" id="KW-0732">Signal</keyword>
<evidence type="ECO:0000256" key="2">
    <source>
        <dbReference type="ARBA" id="ARBA00022737"/>
    </source>
</evidence>